<evidence type="ECO:0000256" key="1">
    <source>
        <dbReference type="SAM" id="MobiDB-lite"/>
    </source>
</evidence>
<dbReference type="RefSeq" id="WP_162317120.1">
    <property type="nucleotide sequence ID" value="NZ_JAHQXF010000001.1"/>
</dbReference>
<keyword evidence="3" id="KW-1185">Reference proteome</keyword>
<reference evidence="2 3" key="1">
    <citation type="submission" date="2021-06" db="EMBL/GenBank/DDBJ databases">
        <title>New haloarchaea isolates fom saline soil.</title>
        <authorList>
            <person name="Duran-Viseras A."/>
            <person name="Sanchez-Porro C.S."/>
            <person name="Ventosa A."/>
        </authorList>
    </citation>
    <scope>NUCLEOTIDE SEQUENCE [LARGE SCALE GENOMIC DNA]</scope>
    <source>
        <strain evidence="2 3">JCM 183640</strain>
    </source>
</reference>
<name>A0A8J7Y4U1_9EURY</name>
<feature type="region of interest" description="Disordered" evidence="1">
    <location>
        <begin position="1"/>
        <end position="25"/>
    </location>
</feature>
<protein>
    <submittedName>
        <fullName evidence="2">Uncharacterized protein</fullName>
    </submittedName>
</protein>
<evidence type="ECO:0000313" key="3">
    <source>
        <dbReference type="Proteomes" id="UP000766550"/>
    </source>
</evidence>
<feature type="compositionally biased region" description="Basic and acidic residues" evidence="1">
    <location>
        <begin position="10"/>
        <end position="25"/>
    </location>
</feature>
<sequence length="55" mass="6195">MDLPDATPGSERHLDTDSHRSARDGDRYCRHCREIALAFDPHADRARCRACGELA</sequence>
<dbReference type="AlphaFoldDB" id="A0A8J7Y4U1"/>
<proteinExistence type="predicted"/>
<dbReference type="Proteomes" id="UP000766550">
    <property type="component" value="Unassembled WGS sequence"/>
</dbReference>
<gene>
    <name evidence="2" type="ORF">KTS45_07450</name>
</gene>
<evidence type="ECO:0000313" key="2">
    <source>
        <dbReference type="EMBL" id="MBV0924037.1"/>
    </source>
</evidence>
<dbReference type="EMBL" id="JAHQXF010000001">
    <property type="protein sequence ID" value="MBV0924037.1"/>
    <property type="molecule type" value="Genomic_DNA"/>
</dbReference>
<organism evidence="2 3">
    <name type="scientific">Haloarcula limicola</name>
    <dbReference type="NCBI Taxonomy" id="1429915"/>
    <lineage>
        <taxon>Archaea</taxon>
        <taxon>Methanobacteriati</taxon>
        <taxon>Methanobacteriota</taxon>
        <taxon>Stenosarchaea group</taxon>
        <taxon>Halobacteria</taxon>
        <taxon>Halobacteriales</taxon>
        <taxon>Haloarculaceae</taxon>
        <taxon>Haloarcula</taxon>
    </lineage>
</organism>
<dbReference type="OrthoDB" id="227947at2157"/>
<accession>A0A8J7Y4U1</accession>
<comment type="caution">
    <text evidence="2">The sequence shown here is derived from an EMBL/GenBank/DDBJ whole genome shotgun (WGS) entry which is preliminary data.</text>
</comment>